<reference evidence="2 3" key="1">
    <citation type="submission" date="2019-07" db="EMBL/GenBank/DDBJ databases">
        <title>Whole genome shotgun sequence of Rhizobium naphthalenivorans NBRC 107585.</title>
        <authorList>
            <person name="Hosoyama A."/>
            <person name="Uohara A."/>
            <person name="Ohji S."/>
            <person name="Ichikawa N."/>
        </authorList>
    </citation>
    <scope>NUCLEOTIDE SEQUENCE [LARGE SCALE GENOMIC DNA]</scope>
    <source>
        <strain evidence="2 3">NBRC 107585</strain>
    </source>
</reference>
<keyword evidence="1" id="KW-1133">Transmembrane helix</keyword>
<keyword evidence="3" id="KW-1185">Reference proteome</keyword>
<dbReference type="EMBL" id="BJZP01000008">
    <property type="protein sequence ID" value="GEO85058.1"/>
    <property type="molecule type" value="Genomic_DNA"/>
</dbReference>
<feature type="transmembrane region" description="Helical" evidence="1">
    <location>
        <begin position="143"/>
        <end position="163"/>
    </location>
</feature>
<evidence type="ECO:0000313" key="3">
    <source>
        <dbReference type="Proteomes" id="UP000321717"/>
    </source>
</evidence>
<proteinExistence type="predicted"/>
<protein>
    <submittedName>
        <fullName evidence="2">Uncharacterized protein</fullName>
    </submittedName>
</protein>
<evidence type="ECO:0000313" key="2">
    <source>
        <dbReference type="EMBL" id="GEO85058.1"/>
    </source>
</evidence>
<sequence length="193" mass="21185">MILRIKGGQPLKSLDRTVALAACCVIVVLLVMFFGNDAFFEWAFRRHQNTLSWVVRPLLLLPLCYCAWRRSLGGVMFCVLAILSSMFWFPAPSAPRAEVQQFLAMEQSVLSGGWTPAIIASLAAIVLYGVALVLAFWRRSWRLGLAVAILGAGAKIFWSVAASPGAGHVVIPFALSGVVVLLITLLLFRRRLL</sequence>
<keyword evidence="1" id="KW-0472">Membrane</keyword>
<keyword evidence="1" id="KW-0812">Transmembrane</keyword>
<dbReference type="Proteomes" id="UP000321717">
    <property type="component" value="Unassembled WGS sequence"/>
</dbReference>
<dbReference type="AlphaFoldDB" id="A0A512HHY7"/>
<gene>
    <name evidence="2" type="ORF">RNA01_19900</name>
</gene>
<accession>A0A512HHY7</accession>
<feature type="transmembrane region" description="Helical" evidence="1">
    <location>
        <begin position="114"/>
        <end position="136"/>
    </location>
</feature>
<name>A0A512HHY7_9HYPH</name>
<feature type="transmembrane region" description="Helical" evidence="1">
    <location>
        <begin position="169"/>
        <end position="188"/>
    </location>
</feature>
<feature type="transmembrane region" description="Helical" evidence="1">
    <location>
        <begin position="75"/>
        <end position="94"/>
    </location>
</feature>
<comment type="caution">
    <text evidence="2">The sequence shown here is derived from an EMBL/GenBank/DDBJ whole genome shotgun (WGS) entry which is preliminary data.</text>
</comment>
<organism evidence="2 3">
    <name type="scientific">Ciceribacter naphthalenivorans</name>
    <dbReference type="NCBI Taxonomy" id="1118451"/>
    <lineage>
        <taxon>Bacteria</taxon>
        <taxon>Pseudomonadati</taxon>
        <taxon>Pseudomonadota</taxon>
        <taxon>Alphaproteobacteria</taxon>
        <taxon>Hyphomicrobiales</taxon>
        <taxon>Rhizobiaceae</taxon>
        <taxon>Ciceribacter</taxon>
    </lineage>
</organism>
<evidence type="ECO:0000256" key="1">
    <source>
        <dbReference type="SAM" id="Phobius"/>
    </source>
</evidence>
<feature type="transmembrane region" description="Helical" evidence="1">
    <location>
        <begin position="20"/>
        <end position="44"/>
    </location>
</feature>